<dbReference type="Pfam" id="PF13535">
    <property type="entry name" value="ATP-grasp_4"/>
    <property type="match status" value="1"/>
</dbReference>
<dbReference type="InterPro" id="IPR011761">
    <property type="entry name" value="ATP-grasp"/>
</dbReference>
<evidence type="ECO:0000256" key="3">
    <source>
        <dbReference type="ARBA" id="ARBA00022840"/>
    </source>
</evidence>
<evidence type="ECO:0000256" key="2">
    <source>
        <dbReference type="ARBA" id="ARBA00022741"/>
    </source>
</evidence>
<dbReference type="PANTHER" id="PTHR43585">
    <property type="entry name" value="FUMIPYRROLE BIOSYNTHESIS PROTEIN C"/>
    <property type="match status" value="1"/>
</dbReference>
<feature type="domain" description="ATP-grasp" evidence="5">
    <location>
        <begin position="129"/>
        <end position="350"/>
    </location>
</feature>
<dbReference type="EMBL" id="JYLH01000007">
    <property type="protein sequence ID" value="KRP45296.1"/>
    <property type="molecule type" value="Genomic_DNA"/>
</dbReference>
<dbReference type="SUPFAM" id="SSF56059">
    <property type="entry name" value="Glutathione synthetase ATP-binding domain-like"/>
    <property type="match status" value="1"/>
</dbReference>
<keyword evidence="3 4" id="KW-0067">ATP-binding</keyword>
<keyword evidence="1" id="KW-0436">Ligase</keyword>
<accession>A0A0R2Y9Y3</accession>
<dbReference type="PATRIC" id="fig|75588.4.peg.4972"/>
<dbReference type="PROSITE" id="PS50975">
    <property type="entry name" value="ATP_GRASP"/>
    <property type="match status" value="1"/>
</dbReference>
<proteinExistence type="predicted"/>
<evidence type="ECO:0000313" key="7">
    <source>
        <dbReference type="Proteomes" id="UP000051446"/>
    </source>
</evidence>
<dbReference type="GO" id="GO:0016874">
    <property type="term" value="F:ligase activity"/>
    <property type="evidence" value="ECO:0007669"/>
    <property type="project" value="UniProtKB-KW"/>
</dbReference>
<dbReference type="PANTHER" id="PTHR43585:SF2">
    <property type="entry name" value="ATP-GRASP ENZYME FSQD"/>
    <property type="match status" value="1"/>
</dbReference>
<comment type="caution">
    <text evidence="6">The sequence shown here is derived from an EMBL/GenBank/DDBJ whole genome shotgun (WGS) entry which is preliminary data.</text>
</comment>
<protein>
    <submittedName>
        <fullName evidence="6">Carbamoyl-phosphate synthase large subunit</fullName>
    </submittedName>
</protein>
<dbReference type="InterPro" id="IPR052032">
    <property type="entry name" value="ATP-dep_AA_Ligase"/>
</dbReference>
<name>A0A0R2Y9Y3_9PSED</name>
<dbReference type="GO" id="GO:0005524">
    <property type="term" value="F:ATP binding"/>
    <property type="evidence" value="ECO:0007669"/>
    <property type="project" value="UniProtKB-UniRule"/>
</dbReference>
<reference evidence="6 7" key="1">
    <citation type="submission" date="2015-02" db="EMBL/GenBank/DDBJ databases">
        <title>Pseudomonas helleri sp. nov. and Pseudomonas weihenstephanensis sp. nov., isolated from raw cows milk.</title>
        <authorList>
            <person name="von Neubeck M."/>
            <person name="Huptas C."/>
            <person name="Wenning M."/>
            <person name="Scherer S."/>
        </authorList>
    </citation>
    <scope>NUCLEOTIDE SEQUENCE [LARGE SCALE GENOMIC DNA]</scope>
    <source>
        <strain evidence="6 7">DSM 17149</strain>
    </source>
</reference>
<evidence type="ECO:0000313" key="6">
    <source>
        <dbReference type="EMBL" id="KRP45296.1"/>
    </source>
</evidence>
<dbReference type="RefSeq" id="WP_057012518.1">
    <property type="nucleotide sequence ID" value="NZ_JYLH01000007.1"/>
</dbReference>
<sequence length="456" mass="50004">MINQDAVLFIDIDDSASTRYRYREPHFAVAREQGLKCLTAGLLGRRHLQRLCDDSDQVFLLETLSETAILELIGELDGRYNVRAVFCQAGHPSAQGEVGCIVARVCKQLGLVHSRPEAIAVCNNKFLMRRVLKQHALRSVPSALCNNEQELQLGAAQVGYPLIAKPPFGGASAFIKKCSNWAELRSHYAHFVSDHGAAAYADFYGCAHVLPSEDGLRRDYVPGRSILLEGYIPGIEGSVECVIAGERVYPLLINEKLLLTERSGTVLENLLISPPTSFNQAQCAQIRQYAVDCLRATGLTNAVVHFEFRMTEAGPVAIEINPRLGGLYVNAAFRDLAAINPYQVYLSLLLGEQGIDAQLGAAVQKVADARQHYAMLAIYPDHSGHFKGIEGTGYLAENEQVLEYAQQEAGVCIDADIEEHYLLKCWAKVGDAADAHALHDAITHHLRVVIDMPDAG</sequence>
<dbReference type="GO" id="GO:0046872">
    <property type="term" value="F:metal ion binding"/>
    <property type="evidence" value="ECO:0007669"/>
    <property type="project" value="InterPro"/>
</dbReference>
<keyword evidence="2 4" id="KW-0547">Nucleotide-binding</keyword>
<gene>
    <name evidence="6" type="ORF">TU73_12810</name>
</gene>
<evidence type="ECO:0000256" key="1">
    <source>
        <dbReference type="ARBA" id="ARBA00022598"/>
    </source>
</evidence>
<organism evidence="6 7">
    <name type="scientific">Pseudomonas libanensis</name>
    <dbReference type="NCBI Taxonomy" id="75588"/>
    <lineage>
        <taxon>Bacteria</taxon>
        <taxon>Pseudomonadati</taxon>
        <taxon>Pseudomonadota</taxon>
        <taxon>Gammaproteobacteria</taxon>
        <taxon>Pseudomonadales</taxon>
        <taxon>Pseudomonadaceae</taxon>
        <taxon>Pseudomonas</taxon>
    </lineage>
</organism>
<dbReference type="AlphaFoldDB" id="A0A0R2Y9Y3"/>
<dbReference type="Gene3D" id="3.30.470.20">
    <property type="entry name" value="ATP-grasp fold, B domain"/>
    <property type="match status" value="1"/>
</dbReference>
<dbReference type="Proteomes" id="UP000051446">
    <property type="component" value="Unassembled WGS sequence"/>
</dbReference>
<evidence type="ECO:0000256" key="4">
    <source>
        <dbReference type="PROSITE-ProRule" id="PRU00409"/>
    </source>
</evidence>
<evidence type="ECO:0000259" key="5">
    <source>
        <dbReference type="PROSITE" id="PS50975"/>
    </source>
</evidence>